<evidence type="ECO:0000256" key="5">
    <source>
        <dbReference type="ARBA" id="ARBA00022692"/>
    </source>
</evidence>
<comment type="similarity">
    <text evidence="2 8">Belongs to the major facilitator superfamily. Bcr/CmlA family.</text>
</comment>
<reference evidence="11 12" key="1">
    <citation type="submission" date="2019-02" db="EMBL/GenBank/DDBJ databases">
        <title>Genomic Encyclopedia of Type Strains, Phase IV (KMG-IV): sequencing the most valuable type-strain genomes for metagenomic binning, comparative biology and taxonomic classification.</title>
        <authorList>
            <person name="Goeker M."/>
        </authorList>
    </citation>
    <scope>NUCLEOTIDE SEQUENCE [LARGE SCALE GENOMIC DNA]</scope>
    <source>
        <strain evidence="11 12">K24</strain>
    </source>
</reference>
<keyword evidence="6 8" id="KW-1133">Transmembrane helix</keyword>
<keyword evidence="9" id="KW-0732">Signal</keyword>
<keyword evidence="5 8" id="KW-0812">Transmembrane</keyword>
<keyword evidence="8" id="KW-0997">Cell inner membrane</keyword>
<evidence type="ECO:0000259" key="10">
    <source>
        <dbReference type="PROSITE" id="PS50850"/>
    </source>
</evidence>
<evidence type="ECO:0000256" key="6">
    <source>
        <dbReference type="ARBA" id="ARBA00022989"/>
    </source>
</evidence>
<evidence type="ECO:0000256" key="4">
    <source>
        <dbReference type="ARBA" id="ARBA00022475"/>
    </source>
</evidence>
<feature type="transmembrane region" description="Helical" evidence="8">
    <location>
        <begin position="101"/>
        <end position="122"/>
    </location>
</feature>
<feature type="transmembrane region" description="Helical" evidence="8">
    <location>
        <begin position="340"/>
        <end position="362"/>
    </location>
</feature>
<feature type="transmembrane region" description="Helical" evidence="8">
    <location>
        <begin position="143"/>
        <end position="160"/>
    </location>
</feature>
<dbReference type="GO" id="GO:0042910">
    <property type="term" value="F:xenobiotic transmembrane transporter activity"/>
    <property type="evidence" value="ECO:0007669"/>
    <property type="project" value="InterPro"/>
</dbReference>
<dbReference type="PROSITE" id="PS50850">
    <property type="entry name" value="MFS"/>
    <property type="match status" value="1"/>
</dbReference>
<gene>
    <name evidence="11" type="ORF">EV675_0171</name>
</gene>
<dbReference type="SUPFAM" id="SSF103473">
    <property type="entry name" value="MFS general substrate transporter"/>
    <property type="match status" value="1"/>
</dbReference>
<keyword evidence="7 8" id="KW-0472">Membrane</keyword>
<dbReference type="RefSeq" id="WP_087838538.1">
    <property type="nucleotide sequence ID" value="NZ_SGXC01000001.1"/>
</dbReference>
<keyword evidence="12" id="KW-1185">Reference proteome</keyword>
<organism evidence="11 12">
    <name type="scientific">Pigmentiphaga kullae</name>
    <dbReference type="NCBI Taxonomy" id="151784"/>
    <lineage>
        <taxon>Bacteria</taxon>
        <taxon>Pseudomonadati</taxon>
        <taxon>Pseudomonadota</taxon>
        <taxon>Betaproteobacteria</taxon>
        <taxon>Burkholderiales</taxon>
        <taxon>Alcaligenaceae</taxon>
        <taxon>Pigmentiphaga</taxon>
    </lineage>
</organism>
<dbReference type="EMBL" id="SGXC01000001">
    <property type="protein sequence ID" value="RZS84167.1"/>
    <property type="molecule type" value="Genomic_DNA"/>
</dbReference>
<evidence type="ECO:0000313" key="12">
    <source>
        <dbReference type="Proteomes" id="UP000292445"/>
    </source>
</evidence>
<dbReference type="PANTHER" id="PTHR23502">
    <property type="entry name" value="MAJOR FACILITATOR SUPERFAMILY"/>
    <property type="match status" value="1"/>
</dbReference>
<feature type="transmembrane region" description="Helical" evidence="8">
    <location>
        <begin position="308"/>
        <end position="328"/>
    </location>
</feature>
<feature type="domain" description="Major facilitator superfamily (MFS) profile" evidence="10">
    <location>
        <begin position="10"/>
        <end position="398"/>
    </location>
</feature>
<keyword evidence="4" id="KW-1003">Cell membrane</keyword>
<dbReference type="OrthoDB" id="9814303at2"/>
<protein>
    <recommendedName>
        <fullName evidence="8">Bcr/CflA family efflux transporter</fullName>
    </recommendedName>
</protein>
<name>A0A4V2F3H9_9BURK</name>
<dbReference type="Proteomes" id="UP000292445">
    <property type="component" value="Unassembled WGS sequence"/>
</dbReference>
<dbReference type="NCBIfam" id="TIGR00710">
    <property type="entry name" value="efflux_Bcr_CflA"/>
    <property type="match status" value="1"/>
</dbReference>
<evidence type="ECO:0000256" key="3">
    <source>
        <dbReference type="ARBA" id="ARBA00022448"/>
    </source>
</evidence>
<feature type="chain" id="PRO_5020951749" description="Bcr/CflA family efflux transporter" evidence="9">
    <location>
        <begin position="25"/>
        <end position="405"/>
    </location>
</feature>
<dbReference type="Gene3D" id="1.20.1720.10">
    <property type="entry name" value="Multidrug resistance protein D"/>
    <property type="match status" value="1"/>
</dbReference>
<feature type="transmembrane region" description="Helical" evidence="8">
    <location>
        <begin position="250"/>
        <end position="270"/>
    </location>
</feature>
<dbReference type="GO" id="GO:0005886">
    <property type="term" value="C:plasma membrane"/>
    <property type="evidence" value="ECO:0007669"/>
    <property type="project" value="UniProtKB-SubCell"/>
</dbReference>
<dbReference type="GO" id="GO:1990961">
    <property type="term" value="P:xenobiotic detoxification by transmembrane export across the plasma membrane"/>
    <property type="evidence" value="ECO:0007669"/>
    <property type="project" value="InterPro"/>
</dbReference>
<dbReference type="InterPro" id="IPR036259">
    <property type="entry name" value="MFS_trans_sf"/>
</dbReference>
<dbReference type="Pfam" id="PF07690">
    <property type="entry name" value="MFS_1"/>
    <property type="match status" value="1"/>
</dbReference>
<evidence type="ECO:0000256" key="7">
    <source>
        <dbReference type="ARBA" id="ARBA00023136"/>
    </source>
</evidence>
<dbReference type="AlphaFoldDB" id="A0A4V2F3H9"/>
<feature type="transmembrane region" description="Helical" evidence="8">
    <location>
        <begin position="76"/>
        <end position="95"/>
    </location>
</feature>
<keyword evidence="3 8" id="KW-0813">Transport</keyword>
<evidence type="ECO:0000256" key="9">
    <source>
        <dbReference type="SAM" id="SignalP"/>
    </source>
</evidence>
<sequence>MRIRPDSAAFVLLLASLSALPALSTDMALPALAAIGLDLHVPPSSAALTLSLFLAGFAIAPLAYGPLADRYGRRPIVLFGGVLFSLASAACALAPSLASLLVFRVLQGVGAGAGSVMSLTIVRDLFQGHIARARLSYVASMRIVAPMIAPTLGSWVMYFAGWRSIYGVMALAGVATTLAVYLGMAETRPADAAPVRISVGALLRTYARVLSNPVLLGNTLVNALTFGCQFAYITGSPLLMMQLLGMSPQAFGAVFAMTAFGIMAASLINGRLNARGIAPHKLLWTGLILSSSTSVLLAVLGFADALSAWSLVPLLMLNTFSFGMIAPNASHAAVEPLPEVAGVASAVVSCVMMAVGALSGSLVTMLYDGHSARAITGIMAVCTLSALSLYAFWVRRLPAAAHRRA</sequence>
<dbReference type="CDD" id="cd17320">
    <property type="entry name" value="MFS_MdfA_MDR_like"/>
    <property type="match status" value="1"/>
</dbReference>
<feature type="signal peptide" evidence="9">
    <location>
        <begin position="1"/>
        <end position="24"/>
    </location>
</feature>
<dbReference type="PANTHER" id="PTHR23502:SF132">
    <property type="entry name" value="POLYAMINE TRANSPORTER 2-RELATED"/>
    <property type="match status" value="1"/>
</dbReference>
<comment type="caution">
    <text evidence="11">The sequence shown here is derived from an EMBL/GenBank/DDBJ whole genome shotgun (WGS) entry which is preliminary data.</text>
</comment>
<feature type="transmembrane region" description="Helical" evidence="8">
    <location>
        <begin position="282"/>
        <end position="302"/>
    </location>
</feature>
<feature type="transmembrane region" description="Helical" evidence="8">
    <location>
        <begin position="214"/>
        <end position="235"/>
    </location>
</feature>
<dbReference type="InterPro" id="IPR004812">
    <property type="entry name" value="Efflux_drug-R_Bcr/CmlA"/>
</dbReference>
<feature type="transmembrane region" description="Helical" evidence="8">
    <location>
        <begin position="166"/>
        <end position="184"/>
    </location>
</feature>
<evidence type="ECO:0000313" key="11">
    <source>
        <dbReference type="EMBL" id="RZS84167.1"/>
    </source>
</evidence>
<dbReference type="InterPro" id="IPR011701">
    <property type="entry name" value="MFS"/>
</dbReference>
<dbReference type="InterPro" id="IPR020846">
    <property type="entry name" value="MFS_dom"/>
</dbReference>
<feature type="transmembrane region" description="Helical" evidence="8">
    <location>
        <begin position="374"/>
        <end position="394"/>
    </location>
</feature>
<proteinExistence type="inferred from homology"/>
<accession>A0A4V2F3H9</accession>
<evidence type="ECO:0000256" key="8">
    <source>
        <dbReference type="RuleBase" id="RU365088"/>
    </source>
</evidence>
<feature type="transmembrane region" description="Helical" evidence="8">
    <location>
        <begin position="43"/>
        <end position="64"/>
    </location>
</feature>
<comment type="caution">
    <text evidence="8">Lacks conserved residue(s) required for the propagation of feature annotation.</text>
</comment>
<evidence type="ECO:0000256" key="2">
    <source>
        <dbReference type="ARBA" id="ARBA00006236"/>
    </source>
</evidence>
<evidence type="ECO:0000256" key="1">
    <source>
        <dbReference type="ARBA" id="ARBA00004651"/>
    </source>
</evidence>
<comment type="subcellular location">
    <subcellularLocation>
        <location evidence="8">Cell inner membrane</location>
        <topology evidence="8">Multi-pass membrane protein</topology>
    </subcellularLocation>
    <subcellularLocation>
        <location evidence="1">Cell membrane</location>
        <topology evidence="1">Multi-pass membrane protein</topology>
    </subcellularLocation>
</comment>